<dbReference type="PROSITE" id="PS00740">
    <property type="entry name" value="MAM_1"/>
    <property type="match status" value="1"/>
</dbReference>
<dbReference type="PROSITE" id="PS50060">
    <property type="entry name" value="MAM_2"/>
    <property type="match status" value="1"/>
</dbReference>
<proteinExistence type="predicted"/>
<keyword evidence="3" id="KW-0677">Repeat</keyword>
<feature type="non-terminal residue" evidence="5">
    <location>
        <position position="1"/>
    </location>
</feature>
<evidence type="ECO:0000256" key="3">
    <source>
        <dbReference type="ARBA" id="ARBA00022737"/>
    </source>
</evidence>
<dbReference type="InterPro" id="IPR051560">
    <property type="entry name" value="MAM_domain-containing"/>
</dbReference>
<reference evidence="5 6" key="1">
    <citation type="submission" date="2022-05" db="EMBL/GenBank/DDBJ databases">
        <authorList>
            <consortium name="Genoscope - CEA"/>
            <person name="William W."/>
        </authorList>
    </citation>
    <scope>NUCLEOTIDE SEQUENCE [LARGE SCALE GENOMIC DNA]</scope>
</reference>
<comment type="subcellular location">
    <subcellularLocation>
        <location evidence="1">Cell projection</location>
        <location evidence="1">Stereocilium</location>
    </subcellularLocation>
</comment>
<evidence type="ECO:0000256" key="1">
    <source>
        <dbReference type="ARBA" id="ARBA00004645"/>
    </source>
</evidence>
<dbReference type="SUPFAM" id="SSF49899">
    <property type="entry name" value="Concanavalin A-like lectins/glucanases"/>
    <property type="match status" value="1"/>
</dbReference>
<dbReference type="SMART" id="SM00137">
    <property type="entry name" value="MAM"/>
    <property type="match status" value="1"/>
</dbReference>
<dbReference type="Pfam" id="PF00629">
    <property type="entry name" value="MAM"/>
    <property type="match status" value="1"/>
</dbReference>
<evidence type="ECO:0000259" key="4">
    <source>
        <dbReference type="PROSITE" id="PS50060"/>
    </source>
</evidence>
<evidence type="ECO:0000256" key="2">
    <source>
        <dbReference type="ARBA" id="ARBA00022729"/>
    </source>
</evidence>
<dbReference type="Gene3D" id="2.60.120.200">
    <property type="match status" value="1"/>
</dbReference>
<evidence type="ECO:0000313" key="5">
    <source>
        <dbReference type="EMBL" id="CAH3183207.1"/>
    </source>
</evidence>
<sequence length="532" mass="60728">YFAEYSSYINQKKNEINKKQEGARKLLVEFAREIEASCQELTCNFDVSMCGFKQAKDDKFEWTRYRRNTSSSVKGPSSDHTTGNMTGYYMYIEASSPRQPGDDAKLYSPPLKFLGIMCLEFYYYMSGASIGSLNVTINETVVFSANGDKGDVWNKASINISSIVGSQLVIFEGVVGSSYTGDIAIDDFSLKAGSCFYDCFIYHFKKYQDLTPEGFVVKYFTIKGGLFLVFGDAHIRTSAFIYKFNDSSRKFFLYQTLDSYFTFQVEYFTISDEHYLAVAEFALNASVIYRWNGHFFTPFENIAAYVRDFSFFTVDKEPYLAASSRNSSIYQCIIYRWKNITFEKFQVIGGSCSVNSFIIDNETYFAQAGGSIRQGKSVVVYKWSGESFSKLQTLPPASEAKFFNINEQVFLALAGSQRENTNSYIYKWEGGQFILFQSISTLGSWVPCVHSFVMLGQMVLGFTEPQGKKSTLYRFSLDRFTKYEEISTFVPTYMTTFEYKGYTYLAIANFANTGGMTRRSTKSTLYKWTMGM</sequence>
<feature type="domain" description="MAM" evidence="4">
    <location>
        <begin position="41"/>
        <end position="197"/>
    </location>
</feature>
<comment type="caution">
    <text evidence="5">The sequence shown here is derived from an EMBL/GenBank/DDBJ whole genome shotgun (WGS) entry which is preliminary data.</text>
</comment>
<accession>A0ABN8RV52</accession>
<dbReference type="InterPro" id="IPR013320">
    <property type="entry name" value="ConA-like_dom_sf"/>
</dbReference>
<gene>
    <name evidence="5" type="ORF">PEVE_00014730</name>
</gene>
<name>A0ABN8RV52_9CNID</name>
<dbReference type="Proteomes" id="UP001159427">
    <property type="component" value="Unassembled WGS sequence"/>
</dbReference>
<dbReference type="Pfam" id="PF03736">
    <property type="entry name" value="EPTP"/>
    <property type="match status" value="4"/>
</dbReference>
<evidence type="ECO:0000313" key="6">
    <source>
        <dbReference type="Proteomes" id="UP001159427"/>
    </source>
</evidence>
<organism evidence="5 6">
    <name type="scientific">Porites evermanni</name>
    <dbReference type="NCBI Taxonomy" id="104178"/>
    <lineage>
        <taxon>Eukaryota</taxon>
        <taxon>Metazoa</taxon>
        <taxon>Cnidaria</taxon>
        <taxon>Anthozoa</taxon>
        <taxon>Hexacorallia</taxon>
        <taxon>Scleractinia</taxon>
        <taxon>Fungiina</taxon>
        <taxon>Poritidae</taxon>
        <taxon>Porites</taxon>
    </lineage>
</organism>
<dbReference type="PROSITE" id="PS50912">
    <property type="entry name" value="EAR"/>
    <property type="match status" value="2"/>
</dbReference>
<dbReference type="CDD" id="cd06263">
    <property type="entry name" value="MAM"/>
    <property type="match status" value="1"/>
</dbReference>
<dbReference type="PANTHER" id="PTHR23282">
    <property type="entry name" value="APICAL ENDOSOMAL GLYCOPROTEIN PRECURSOR"/>
    <property type="match status" value="1"/>
</dbReference>
<dbReference type="InterPro" id="IPR009039">
    <property type="entry name" value="EAR"/>
</dbReference>
<protein>
    <recommendedName>
        <fullName evidence="4">MAM domain-containing protein</fullName>
    </recommendedName>
</protein>
<dbReference type="InterPro" id="IPR000998">
    <property type="entry name" value="MAM_dom"/>
</dbReference>
<keyword evidence="2" id="KW-0732">Signal</keyword>
<dbReference type="InterPro" id="IPR005492">
    <property type="entry name" value="EPTP"/>
</dbReference>
<dbReference type="EMBL" id="CALNXI010002116">
    <property type="protein sequence ID" value="CAH3183207.1"/>
    <property type="molecule type" value="Genomic_DNA"/>
</dbReference>
<dbReference type="PANTHER" id="PTHR23282:SF146">
    <property type="entry name" value="RT07201P-RELATED"/>
    <property type="match status" value="1"/>
</dbReference>
<keyword evidence="6" id="KW-1185">Reference proteome</keyword>